<sequence length="260" mass="28604">MKKILFWVIAMLFIISPVGILVLQSFTSPGSWTEFSLYGWRGLFETTRLLEATGTSLTIGFFVTVINIAVGMSAGKALALYTFHGKTAVDTLFVMPLLVPILAITFGVHIAMIRIGLADTGLGVILIHLVPTVPYSIRIFRNGYVSLGRRMQEQAETLGASAGRTFFDIELPLLKPSVQSVIFLTFVISLSQYVITSIIGGGTVVTLAMVYFPFLDSADTTLIAAFSIWFAVLPLLFYITAGAVFRLLPYRRKSGRRELF</sequence>
<dbReference type="InterPro" id="IPR035906">
    <property type="entry name" value="MetI-like_sf"/>
</dbReference>
<evidence type="ECO:0000256" key="8">
    <source>
        <dbReference type="RuleBase" id="RU363032"/>
    </source>
</evidence>
<evidence type="ECO:0000256" key="3">
    <source>
        <dbReference type="ARBA" id="ARBA00022475"/>
    </source>
</evidence>
<keyword evidence="11" id="KW-1185">Reference proteome</keyword>
<dbReference type="Pfam" id="PF00528">
    <property type="entry name" value="BPD_transp_1"/>
    <property type="match status" value="1"/>
</dbReference>
<comment type="caution">
    <text evidence="10">The sequence shown here is derived from an EMBL/GenBank/DDBJ whole genome shotgun (WGS) entry which is preliminary data.</text>
</comment>
<name>A0A1H3BJ46_9BACI</name>
<organism evidence="10 11">
    <name type="scientific">Salimicrobium album</name>
    <dbReference type="NCBI Taxonomy" id="50717"/>
    <lineage>
        <taxon>Bacteria</taxon>
        <taxon>Bacillati</taxon>
        <taxon>Bacillota</taxon>
        <taxon>Bacilli</taxon>
        <taxon>Bacillales</taxon>
        <taxon>Bacillaceae</taxon>
        <taxon>Salimicrobium</taxon>
    </lineage>
</organism>
<dbReference type="PANTHER" id="PTHR43357">
    <property type="entry name" value="INNER MEMBRANE ABC TRANSPORTER PERMEASE PROTEIN YDCV"/>
    <property type="match status" value="1"/>
</dbReference>
<evidence type="ECO:0000256" key="7">
    <source>
        <dbReference type="ARBA" id="ARBA00023136"/>
    </source>
</evidence>
<keyword evidence="6 8" id="KW-1133">Transmembrane helix</keyword>
<proteinExistence type="inferred from homology"/>
<feature type="domain" description="ABC transmembrane type-1" evidence="9">
    <location>
        <begin position="53"/>
        <end position="241"/>
    </location>
</feature>
<evidence type="ECO:0000313" key="11">
    <source>
        <dbReference type="Proteomes" id="UP000198647"/>
    </source>
</evidence>
<protein>
    <submittedName>
        <fullName evidence="10">Spermidine/putrescine transport system permease protein</fullName>
    </submittedName>
</protein>
<evidence type="ECO:0000256" key="2">
    <source>
        <dbReference type="ARBA" id="ARBA00022448"/>
    </source>
</evidence>
<evidence type="ECO:0000256" key="6">
    <source>
        <dbReference type="ARBA" id="ARBA00022989"/>
    </source>
</evidence>
<feature type="transmembrane region" description="Helical" evidence="8">
    <location>
        <begin position="93"/>
        <end position="115"/>
    </location>
</feature>
<feature type="transmembrane region" description="Helical" evidence="8">
    <location>
        <begin position="57"/>
        <end position="81"/>
    </location>
</feature>
<dbReference type="InterPro" id="IPR000515">
    <property type="entry name" value="MetI-like"/>
</dbReference>
<evidence type="ECO:0000256" key="5">
    <source>
        <dbReference type="ARBA" id="ARBA00022692"/>
    </source>
</evidence>
<comment type="subcellular location">
    <subcellularLocation>
        <location evidence="1">Cell inner membrane</location>
        <topology evidence="1">Multi-pass membrane protein</topology>
    </subcellularLocation>
    <subcellularLocation>
        <location evidence="8">Cell membrane</location>
        <topology evidence="8">Multi-pass membrane protein</topology>
    </subcellularLocation>
</comment>
<dbReference type="EMBL" id="FNOS01000001">
    <property type="protein sequence ID" value="SDX41721.1"/>
    <property type="molecule type" value="Genomic_DNA"/>
</dbReference>
<dbReference type="RefSeq" id="WP_093105261.1">
    <property type="nucleotide sequence ID" value="NZ_FNOS01000001.1"/>
</dbReference>
<keyword evidence="5 8" id="KW-0812">Transmembrane</keyword>
<evidence type="ECO:0000259" key="9">
    <source>
        <dbReference type="PROSITE" id="PS50928"/>
    </source>
</evidence>
<keyword evidence="3" id="KW-1003">Cell membrane</keyword>
<gene>
    <name evidence="10" type="ORF">SAMN04488081_0452</name>
</gene>
<evidence type="ECO:0000313" key="10">
    <source>
        <dbReference type="EMBL" id="SDX41721.1"/>
    </source>
</evidence>
<feature type="transmembrane region" description="Helical" evidence="8">
    <location>
        <begin position="181"/>
        <end position="214"/>
    </location>
</feature>
<dbReference type="PROSITE" id="PS50928">
    <property type="entry name" value="ABC_TM1"/>
    <property type="match status" value="1"/>
</dbReference>
<keyword evidence="7 8" id="KW-0472">Membrane</keyword>
<comment type="similarity">
    <text evidence="8">Belongs to the binding-protein-dependent transport system permease family.</text>
</comment>
<feature type="transmembrane region" description="Helical" evidence="8">
    <location>
        <begin position="121"/>
        <end position="140"/>
    </location>
</feature>
<evidence type="ECO:0000256" key="1">
    <source>
        <dbReference type="ARBA" id="ARBA00004429"/>
    </source>
</evidence>
<reference evidence="10 11" key="1">
    <citation type="submission" date="2016-10" db="EMBL/GenBank/DDBJ databases">
        <authorList>
            <person name="Varghese N."/>
            <person name="Submissions S."/>
        </authorList>
    </citation>
    <scope>NUCLEOTIDE SEQUENCE [LARGE SCALE GENOMIC DNA]</scope>
    <source>
        <strain evidence="10 11">DSM 20748</strain>
    </source>
</reference>
<dbReference type="SUPFAM" id="SSF161098">
    <property type="entry name" value="MetI-like"/>
    <property type="match status" value="1"/>
</dbReference>
<dbReference type="Proteomes" id="UP000198647">
    <property type="component" value="Unassembled WGS sequence"/>
</dbReference>
<accession>A0A1H3BJ46</accession>
<dbReference type="PANTHER" id="PTHR43357:SF4">
    <property type="entry name" value="INNER MEMBRANE ABC TRANSPORTER PERMEASE PROTEIN YDCV"/>
    <property type="match status" value="1"/>
</dbReference>
<feature type="transmembrane region" description="Helical" evidence="8">
    <location>
        <begin position="226"/>
        <end position="248"/>
    </location>
</feature>
<dbReference type="Gene3D" id="1.10.3720.10">
    <property type="entry name" value="MetI-like"/>
    <property type="match status" value="1"/>
</dbReference>
<keyword evidence="4" id="KW-0997">Cell inner membrane</keyword>
<dbReference type="CDD" id="cd06261">
    <property type="entry name" value="TM_PBP2"/>
    <property type="match status" value="1"/>
</dbReference>
<evidence type="ECO:0000256" key="4">
    <source>
        <dbReference type="ARBA" id="ARBA00022519"/>
    </source>
</evidence>
<keyword evidence="2 8" id="KW-0813">Transport</keyword>